<dbReference type="PANTHER" id="PTHR10788">
    <property type="entry name" value="TREHALOSE-6-PHOSPHATE SYNTHASE"/>
    <property type="match status" value="1"/>
</dbReference>
<proteinExistence type="inferred from homology"/>
<keyword evidence="4" id="KW-0808">Transferase</keyword>
<dbReference type="FunFam" id="3.30.70.1020:FF:000002">
    <property type="entry name" value="Trehalose-6-phosphate synthase 2"/>
    <property type="match status" value="1"/>
</dbReference>
<dbReference type="CDD" id="cd01627">
    <property type="entry name" value="HAD_TPP"/>
    <property type="match status" value="1"/>
</dbReference>
<dbReference type="Gene3D" id="3.30.70.1020">
    <property type="entry name" value="Trehalose-6-phosphate phosphatase related protein, domain 2"/>
    <property type="match status" value="1"/>
</dbReference>
<feature type="compositionally biased region" description="Low complexity" evidence="5">
    <location>
        <begin position="1"/>
        <end position="12"/>
    </location>
</feature>
<feature type="compositionally biased region" description="Low complexity" evidence="5">
    <location>
        <begin position="825"/>
        <end position="834"/>
    </location>
</feature>
<keyword evidence="3" id="KW-0328">Glycosyltransferase</keyword>
<evidence type="ECO:0000256" key="5">
    <source>
        <dbReference type="SAM" id="MobiDB-lite"/>
    </source>
</evidence>
<comment type="similarity">
    <text evidence="2">In the C-terminal section; belongs to the trehalose phosphatase family.</text>
</comment>
<evidence type="ECO:0000256" key="4">
    <source>
        <dbReference type="ARBA" id="ARBA00022679"/>
    </source>
</evidence>
<dbReference type="FunFam" id="3.40.50.2000:FF:000079">
    <property type="entry name" value="Trehalose-6-phosphate synthase 8"/>
    <property type="match status" value="1"/>
</dbReference>
<evidence type="ECO:0000313" key="6">
    <source>
        <dbReference type="EMBL" id="ACH87586.1"/>
    </source>
</evidence>
<dbReference type="FunFam" id="3.40.50.1000:FF:000052">
    <property type="entry name" value="Alpha,alpha-trehalose-phosphate synthase [UDP-forming] 6"/>
    <property type="match status" value="2"/>
</dbReference>
<dbReference type="InterPro" id="IPR001830">
    <property type="entry name" value="Glyco_trans_20"/>
</dbReference>
<dbReference type="InterPro" id="IPR003337">
    <property type="entry name" value="Trehalose_PPase"/>
</dbReference>
<feature type="compositionally biased region" description="Low complexity" evidence="5">
    <location>
        <begin position="796"/>
        <end position="806"/>
    </location>
</feature>
<dbReference type="GO" id="GO:0005992">
    <property type="term" value="P:trehalose biosynthetic process"/>
    <property type="evidence" value="ECO:0007669"/>
    <property type="project" value="InterPro"/>
</dbReference>
<evidence type="ECO:0000256" key="2">
    <source>
        <dbReference type="ARBA" id="ARBA00006330"/>
    </source>
</evidence>
<dbReference type="GO" id="GO:0004805">
    <property type="term" value="F:trehalose-phosphatase activity"/>
    <property type="evidence" value="ECO:0007669"/>
    <property type="project" value="TreeGrafter"/>
</dbReference>
<dbReference type="SUPFAM" id="SSF53756">
    <property type="entry name" value="UDP-Glycosyltransferase/glycogen phosphorylase"/>
    <property type="match status" value="1"/>
</dbReference>
<dbReference type="NCBIfam" id="TIGR00685">
    <property type="entry name" value="T6PP"/>
    <property type="match status" value="1"/>
</dbReference>
<dbReference type="GO" id="GO:0016757">
    <property type="term" value="F:glycosyltransferase activity"/>
    <property type="evidence" value="ECO:0007669"/>
    <property type="project" value="UniProtKB-KW"/>
</dbReference>
<name>C8XTB4_9CHLO</name>
<dbReference type="Pfam" id="PF00982">
    <property type="entry name" value="Glyco_transf_20"/>
    <property type="match status" value="1"/>
</dbReference>
<dbReference type="InterPro" id="IPR006379">
    <property type="entry name" value="HAD-SF_hydro_IIB"/>
</dbReference>
<sequence>MLSSHAKSSSSSRNLAGMLENGGFEGEGSGSCGGSRQQARDPRRTSLSVNSGRVIIASNHLPLRVKKSSTGEWQFEFDEDALTAQAKDGVPRSHFQEVLYVGGLPVDVEPEEQENIAIKLKDLYNCCPVYLDSAVKERFYKGFCKQQLWPLFHYVLPGSPSSSQRFNVEFWQAYVKANKCFADKIVEESLTDTEFVWIHDYHLLVLPSLLRKRFNRIRAGVFLHSPFPSSEIFRTFPKREELLRSLLNADLIGFHTFDYARHFLSCCSRMLGLEHETSRGSITIDYYGRTVGIKIMPTGVNPKRYLDGFSWDEFKWRRGELEAQFKGMTVLAGVDDMDSFKGIDLKLQAFERLLEYHAEWRGKVVLVQVTNPPRSTGHDITELHAFVTNLVASINYKYGNPSTNYVPVHYLERHVPLHERMAFYSIADCVVVTATRDGMNLVPYEYIVCRQGPDTPPGAESTVESGPRDSMLVVSEFVGCSPSLSGAIRVNPWSIDSGYNGMYAAICMPLEHRRLRHQKHWRYVSQHTVAFWAQSYLMDLVRVTRNHVTMKCYGLGLGLDTFRMVALDANFRKMEESQVAATYKSSKSRVFFLDYDGTLTAGQHTSITLAPLDEVLQVLRALTAEPLNKVVLFSGRPKAELQEWFASVPNLALVAENGCYLRLGEGQTWRSHLTPGLQVADQSWVSLVVAADFGWKKMALPILQQYQESTDGSSIEAKESALVWYYKDADPDFGSWQAKELLDHLEGVLSNKPVEIVGGSSAVEIKPQGVSKGQAVEKMLGQLYGYPAIAERRSSSSRPMGRPSSDASERRPSSSRFSMSDRGPSAGSAAVQSAASSVQGGGAEAAAQQELAAAGKGPDFVLCIGDDRSDEDMFTSIEMMRASPQMMSSEVYACTVGQKPSRAPFYLNDPGEVLHLLARLVGINLPNLPL</sequence>
<gene>
    <name evidence="6" type="primary">TPS</name>
</gene>
<dbReference type="InterPro" id="IPR036412">
    <property type="entry name" value="HAD-like_sf"/>
</dbReference>
<dbReference type="PANTHER" id="PTHR10788:SF94">
    <property type="entry name" value="ALPHA,ALPHA-TREHALOSE-PHOSPHATE SYNTHASE [UDP-FORMING] 5"/>
    <property type="match status" value="1"/>
</dbReference>
<organism evidence="6">
    <name type="scientific">Dunaliella viridis</name>
    <dbReference type="NCBI Taxonomy" id="140095"/>
    <lineage>
        <taxon>Eukaryota</taxon>
        <taxon>Viridiplantae</taxon>
        <taxon>Chlorophyta</taxon>
        <taxon>core chlorophytes</taxon>
        <taxon>Chlorophyceae</taxon>
        <taxon>CS clade</taxon>
        <taxon>Chlamydomonadales</taxon>
        <taxon>Dunaliellaceae</taxon>
        <taxon>Dunaliella</taxon>
    </lineage>
</organism>
<accession>C8XTB4</accession>
<dbReference type="CDD" id="cd03788">
    <property type="entry name" value="GT20_TPS"/>
    <property type="match status" value="1"/>
</dbReference>
<reference evidence="6" key="1">
    <citation type="journal article" date="2011" name="Mol. Biol. Rep.">
        <title>Molecular cloning and characterization of a trehalose-6-phosphate synthase/phosphatase from Dunaliella viridis.</title>
        <authorList>
            <person name="Zhang N."/>
            <person name="Wang F."/>
            <person name="Meng X."/>
            <person name="Luo S."/>
            <person name="Li Q."/>
            <person name="Dong H."/>
            <person name="Xu Z."/>
            <person name="Song R."/>
        </authorList>
    </citation>
    <scope>NUCLEOTIDE SEQUENCE</scope>
    <source>
        <strain evidence="6">SHU</strain>
    </source>
</reference>
<feature type="compositionally biased region" description="Gly residues" evidence="5">
    <location>
        <begin position="23"/>
        <end position="33"/>
    </location>
</feature>
<comment type="similarity">
    <text evidence="1">In the N-terminal section; belongs to the glycosyltransferase 20 family.</text>
</comment>
<dbReference type="Gene3D" id="3.40.50.1000">
    <property type="entry name" value="HAD superfamily/HAD-like"/>
    <property type="match status" value="2"/>
</dbReference>
<dbReference type="NCBIfam" id="TIGR01484">
    <property type="entry name" value="HAD-SF-IIB"/>
    <property type="match status" value="1"/>
</dbReference>
<protein>
    <submittedName>
        <fullName evidence="6">Trehalose-6-phosphate synthase/phosphatase</fullName>
    </submittedName>
</protein>
<dbReference type="AlphaFoldDB" id="C8XTB4"/>
<dbReference type="InterPro" id="IPR023214">
    <property type="entry name" value="HAD_sf"/>
</dbReference>
<feature type="region of interest" description="Disordered" evidence="5">
    <location>
        <begin position="1"/>
        <end position="47"/>
    </location>
</feature>
<dbReference type="Pfam" id="PF02358">
    <property type="entry name" value="Trehalose_PPase"/>
    <property type="match status" value="2"/>
</dbReference>
<dbReference type="SUPFAM" id="SSF56784">
    <property type="entry name" value="HAD-like"/>
    <property type="match status" value="2"/>
</dbReference>
<feature type="region of interest" description="Disordered" evidence="5">
    <location>
        <begin position="791"/>
        <end position="834"/>
    </location>
</feature>
<dbReference type="EMBL" id="FJ168711">
    <property type="protein sequence ID" value="ACH87586.1"/>
    <property type="molecule type" value="Genomic_DNA"/>
</dbReference>
<evidence type="ECO:0000256" key="3">
    <source>
        <dbReference type="ARBA" id="ARBA00022676"/>
    </source>
</evidence>
<evidence type="ECO:0000256" key="1">
    <source>
        <dbReference type="ARBA" id="ARBA00005409"/>
    </source>
</evidence>
<dbReference type="GO" id="GO:0005829">
    <property type="term" value="C:cytosol"/>
    <property type="evidence" value="ECO:0007669"/>
    <property type="project" value="TreeGrafter"/>
</dbReference>
<dbReference type="FunFam" id="3.40.50.2000:FF:000010">
    <property type="entry name" value="Alpha,alpha-trehalose-phosphate synthase"/>
    <property type="match status" value="1"/>
</dbReference>
<dbReference type="Gene3D" id="3.40.50.2000">
    <property type="entry name" value="Glycogen Phosphorylase B"/>
    <property type="match status" value="2"/>
</dbReference>